<keyword evidence="2 5" id="KW-0812">Transmembrane</keyword>
<dbReference type="InterPro" id="IPR051533">
    <property type="entry name" value="WaaL-like"/>
</dbReference>
<feature type="transmembrane region" description="Helical" evidence="5">
    <location>
        <begin position="235"/>
        <end position="258"/>
    </location>
</feature>
<feature type="transmembrane region" description="Helical" evidence="5">
    <location>
        <begin position="173"/>
        <end position="195"/>
    </location>
</feature>
<comment type="subcellular location">
    <subcellularLocation>
        <location evidence="1">Membrane</location>
        <topology evidence="1">Multi-pass membrane protein</topology>
    </subcellularLocation>
</comment>
<protein>
    <submittedName>
        <fullName evidence="7">O-antigen ligase</fullName>
    </submittedName>
</protein>
<evidence type="ECO:0000256" key="5">
    <source>
        <dbReference type="SAM" id="Phobius"/>
    </source>
</evidence>
<feature type="transmembrane region" description="Helical" evidence="5">
    <location>
        <begin position="132"/>
        <end position="153"/>
    </location>
</feature>
<feature type="transmembrane region" description="Helical" evidence="5">
    <location>
        <begin position="20"/>
        <end position="36"/>
    </location>
</feature>
<proteinExistence type="predicted"/>
<feature type="transmembrane region" description="Helical" evidence="5">
    <location>
        <begin position="357"/>
        <end position="379"/>
    </location>
</feature>
<dbReference type="InterPro" id="IPR007016">
    <property type="entry name" value="O-antigen_ligase-rel_domated"/>
</dbReference>
<keyword evidence="3 5" id="KW-1133">Transmembrane helix</keyword>
<dbReference type="PANTHER" id="PTHR37422:SF13">
    <property type="entry name" value="LIPOPOLYSACCHARIDE BIOSYNTHESIS PROTEIN PA4999-RELATED"/>
    <property type="match status" value="1"/>
</dbReference>
<feature type="domain" description="O-antigen ligase-related" evidence="6">
    <location>
        <begin position="202"/>
        <end position="373"/>
    </location>
</feature>
<feature type="transmembrane region" description="Helical" evidence="5">
    <location>
        <begin position="66"/>
        <end position="86"/>
    </location>
</feature>
<sequence>MDGAMTTPATGAGRFARSPSSLAAIALVVLVVAATISDADALSAFLVAVGLLVGAWPAWTMRRDRIVIVAGTIVATWLVYGLIVGSLPSPNSTGDVADWASTEGRVLVVVATIAIASAVTSIVDLRWTGRSIVLAVTAAHVLAFVAFGAGSSLPGFRVDLNGLFMGLSSSHHVVGFVAVGVLMIVLSCPSWFVSWQQAVAGLVALASIVAAGSRTSLLALLCGGAVIAWRRLDRRRFVIAVVIVALLGAALVASSARFRTTVDVMTRPEFPSEVWRSFTNGGTQGIRDMSDSAPEANILLRVALWGVAAEDFVDSPIVGIGVFRQNDDDLAFEGVRHVVFVATSGENRFGDDEPHNVLLFLGQEVGVLGVALYATPYMMAWRRTRRRDEGPDDGGVVGLDEVRLLTRATIVMAFAGSMVSSGVLATGLGLVSNAMIFAAAAVVTAARRDREITT</sequence>
<keyword evidence="8" id="KW-1185">Reference proteome</keyword>
<dbReference type="GO" id="GO:0016874">
    <property type="term" value="F:ligase activity"/>
    <property type="evidence" value="ECO:0007669"/>
    <property type="project" value="UniProtKB-KW"/>
</dbReference>
<reference evidence="7 8" key="1">
    <citation type="submission" date="2019-03" db="EMBL/GenBank/DDBJ databases">
        <title>Sequencing the genomes of 1000 actinobacteria strains.</title>
        <authorList>
            <person name="Klenk H.-P."/>
        </authorList>
    </citation>
    <scope>NUCLEOTIDE SEQUENCE [LARGE SCALE GENOMIC DNA]</scope>
    <source>
        <strain evidence="7 8">DSM 18936</strain>
    </source>
</reference>
<feature type="transmembrane region" description="Helical" evidence="5">
    <location>
        <begin position="422"/>
        <end position="446"/>
    </location>
</feature>
<dbReference type="EMBL" id="SOAU01000001">
    <property type="protein sequence ID" value="TDT15620.1"/>
    <property type="molecule type" value="Genomic_DNA"/>
</dbReference>
<dbReference type="AlphaFoldDB" id="A0A4R7HXZ5"/>
<evidence type="ECO:0000259" key="6">
    <source>
        <dbReference type="Pfam" id="PF04932"/>
    </source>
</evidence>
<dbReference type="GO" id="GO:0016020">
    <property type="term" value="C:membrane"/>
    <property type="evidence" value="ECO:0007669"/>
    <property type="project" value="UniProtKB-SubCell"/>
</dbReference>
<evidence type="ECO:0000256" key="1">
    <source>
        <dbReference type="ARBA" id="ARBA00004141"/>
    </source>
</evidence>
<feature type="transmembrane region" description="Helical" evidence="5">
    <location>
        <begin position="42"/>
        <end position="59"/>
    </location>
</feature>
<evidence type="ECO:0000313" key="8">
    <source>
        <dbReference type="Proteomes" id="UP000294558"/>
    </source>
</evidence>
<evidence type="ECO:0000313" key="7">
    <source>
        <dbReference type="EMBL" id="TDT15620.1"/>
    </source>
</evidence>
<dbReference type="OrthoDB" id="4391260at2"/>
<keyword evidence="7" id="KW-0436">Ligase</keyword>
<feature type="transmembrane region" description="Helical" evidence="5">
    <location>
        <begin position="106"/>
        <end position="125"/>
    </location>
</feature>
<accession>A0A4R7HXZ5</accession>
<dbReference type="Proteomes" id="UP000294558">
    <property type="component" value="Unassembled WGS sequence"/>
</dbReference>
<gene>
    <name evidence="7" type="ORF">BDK89_1195</name>
</gene>
<evidence type="ECO:0000256" key="2">
    <source>
        <dbReference type="ARBA" id="ARBA00022692"/>
    </source>
</evidence>
<dbReference type="PANTHER" id="PTHR37422">
    <property type="entry name" value="TEICHURONIC ACID BIOSYNTHESIS PROTEIN TUAE"/>
    <property type="match status" value="1"/>
</dbReference>
<name>A0A4R7HXZ5_9ACTN</name>
<dbReference type="Pfam" id="PF04932">
    <property type="entry name" value="Wzy_C"/>
    <property type="match status" value="1"/>
</dbReference>
<evidence type="ECO:0000256" key="4">
    <source>
        <dbReference type="ARBA" id="ARBA00023136"/>
    </source>
</evidence>
<keyword evidence="4 5" id="KW-0472">Membrane</keyword>
<organism evidence="7 8">
    <name type="scientific">Ilumatobacter fluminis</name>
    <dbReference type="NCBI Taxonomy" id="467091"/>
    <lineage>
        <taxon>Bacteria</taxon>
        <taxon>Bacillati</taxon>
        <taxon>Actinomycetota</taxon>
        <taxon>Acidimicrobiia</taxon>
        <taxon>Acidimicrobiales</taxon>
        <taxon>Ilumatobacteraceae</taxon>
        <taxon>Ilumatobacter</taxon>
    </lineage>
</organism>
<evidence type="ECO:0000256" key="3">
    <source>
        <dbReference type="ARBA" id="ARBA00022989"/>
    </source>
</evidence>
<comment type="caution">
    <text evidence="7">The sequence shown here is derived from an EMBL/GenBank/DDBJ whole genome shotgun (WGS) entry which is preliminary data.</text>
</comment>
<feature type="transmembrane region" description="Helical" evidence="5">
    <location>
        <begin position="202"/>
        <end position="229"/>
    </location>
</feature>